<dbReference type="GO" id="GO:0016117">
    <property type="term" value="P:carotenoid biosynthetic process"/>
    <property type="evidence" value="ECO:0007669"/>
    <property type="project" value="UniProtKB-KW"/>
</dbReference>
<dbReference type="SUPFAM" id="SSF51905">
    <property type="entry name" value="FAD/NAD(P)-binding domain"/>
    <property type="match status" value="1"/>
</dbReference>
<evidence type="ECO:0000256" key="1">
    <source>
        <dbReference type="ARBA" id="ARBA00004829"/>
    </source>
</evidence>
<evidence type="ECO:0000256" key="3">
    <source>
        <dbReference type="ARBA" id="ARBA00023002"/>
    </source>
</evidence>
<proteinExistence type="inferred from homology"/>
<accession>A0A4Y6PSX2</accession>
<keyword evidence="8" id="KW-1185">Reference proteome</keyword>
<sequence length="521" mass="56292">MTQFAIIGAGMGGLSSAISLAARGHEVTVYEAGPRSGGKVGIATHDGVEFDTGPSLLTLPDLIDEVLALAGTSLEAELELLRHDVAFRYLWPDGTALDVHFAPEDTRESVRKTLGDKAARQFDDFLGYARRIWEAAAPNFVLGPAPSFGSVVKLGLGSLGKMMAIDPMNTMARGIESRVKDPKLRDLLFRYATYNGSNPFEAPATLNCIAWVELGLGGWGIRGGMYELARAMERVARRVGVEFALDSYVTSIAVEGGRVSGVEWGSPRGTQGTQETGSEEETDPVNAVPSVANPAFARADAIVVNADVAHLIDDLLPEATKHDLEPPETPSMSGWTAVLKAKRRSAAERQPHTVLFPDHYDDEFTDIFDHDRPPREPTVYLCAQEKAHAREGWENHEPIFVMANAPAEPEHGPRSEQVWANLRETVLSRLHRMNLIDADDVIVWERTPSDLASQFRGTRGSIYGAASNSKLAAFRRAPNRIDDVPGLYLASGSVHPGGGVPLCVQSGKTAAQAAHDDVTNG</sequence>
<evidence type="ECO:0000256" key="4">
    <source>
        <dbReference type="RuleBase" id="RU362075"/>
    </source>
</evidence>
<protein>
    <submittedName>
        <fullName evidence="7">Phytoene desaturase</fullName>
    </submittedName>
</protein>
<feature type="domain" description="Amine oxidase" evidence="6">
    <location>
        <begin position="11"/>
        <end position="513"/>
    </location>
</feature>
<dbReference type="NCBIfam" id="TIGR02734">
    <property type="entry name" value="crtI_fam"/>
    <property type="match status" value="1"/>
</dbReference>
<evidence type="ECO:0000259" key="6">
    <source>
        <dbReference type="Pfam" id="PF01593"/>
    </source>
</evidence>
<dbReference type="Gene3D" id="3.50.50.60">
    <property type="entry name" value="FAD/NAD(P)-binding domain"/>
    <property type="match status" value="2"/>
</dbReference>
<evidence type="ECO:0000313" key="7">
    <source>
        <dbReference type="EMBL" id="QDG51229.1"/>
    </source>
</evidence>
<dbReference type="GO" id="GO:0016491">
    <property type="term" value="F:oxidoreductase activity"/>
    <property type="evidence" value="ECO:0007669"/>
    <property type="project" value="UniProtKB-KW"/>
</dbReference>
<organism evidence="7 8">
    <name type="scientific">Persicimonas caeni</name>
    <dbReference type="NCBI Taxonomy" id="2292766"/>
    <lineage>
        <taxon>Bacteria</taxon>
        <taxon>Deltaproteobacteria</taxon>
        <taxon>Bradymonadales</taxon>
        <taxon>Bradymonadaceae</taxon>
        <taxon>Persicimonas</taxon>
    </lineage>
</organism>
<dbReference type="EMBL" id="CP041186">
    <property type="protein sequence ID" value="QDG51229.1"/>
    <property type="molecule type" value="Genomic_DNA"/>
</dbReference>
<dbReference type="Proteomes" id="UP000315995">
    <property type="component" value="Chromosome"/>
</dbReference>
<evidence type="ECO:0000256" key="5">
    <source>
        <dbReference type="SAM" id="MobiDB-lite"/>
    </source>
</evidence>
<dbReference type="PANTHER" id="PTHR43734">
    <property type="entry name" value="PHYTOENE DESATURASE"/>
    <property type="match status" value="1"/>
</dbReference>
<dbReference type="RefSeq" id="WP_141197714.1">
    <property type="nucleotide sequence ID" value="NZ_CP041186.1"/>
</dbReference>
<comment type="pathway">
    <text evidence="1 4">Carotenoid biosynthesis.</text>
</comment>
<evidence type="ECO:0000313" key="8">
    <source>
        <dbReference type="Proteomes" id="UP000315995"/>
    </source>
</evidence>
<dbReference type="InterPro" id="IPR014105">
    <property type="entry name" value="Carotenoid/retinoid_OxRdtase"/>
</dbReference>
<accession>A0A5B8Y3L3</accession>
<name>A0A4Y6PSX2_PERCE</name>
<dbReference type="Pfam" id="PF01593">
    <property type="entry name" value="Amino_oxidase"/>
    <property type="match status" value="1"/>
</dbReference>
<dbReference type="InterPro" id="IPR036188">
    <property type="entry name" value="FAD/NAD-bd_sf"/>
</dbReference>
<feature type="region of interest" description="Disordered" evidence="5">
    <location>
        <begin position="260"/>
        <end position="286"/>
    </location>
</feature>
<gene>
    <name evidence="7" type="primary">crtI</name>
    <name evidence="7" type="ORF">FIV42_10900</name>
</gene>
<dbReference type="OrthoDB" id="9774675at2"/>
<dbReference type="AlphaFoldDB" id="A0A4Y6PSX2"/>
<reference evidence="7 8" key="1">
    <citation type="submission" date="2019-06" db="EMBL/GenBank/DDBJ databases">
        <title>Persicimonas caeni gen. nov., sp. nov., a predatory bacterium isolated from solar saltern.</title>
        <authorList>
            <person name="Wang S."/>
        </authorList>
    </citation>
    <scope>NUCLEOTIDE SEQUENCE [LARGE SCALE GENOMIC DNA]</scope>
    <source>
        <strain evidence="7 8">YN101</strain>
    </source>
</reference>
<evidence type="ECO:0000256" key="2">
    <source>
        <dbReference type="ARBA" id="ARBA00022746"/>
    </source>
</evidence>
<comment type="similarity">
    <text evidence="4">Belongs to the carotenoid/retinoid oxidoreductase family.</text>
</comment>
<dbReference type="PANTHER" id="PTHR43734:SF7">
    <property type="entry name" value="4,4'-DIAPONEUROSPORENE OXYGENASE"/>
    <property type="match status" value="1"/>
</dbReference>
<dbReference type="InterPro" id="IPR002937">
    <property type="entry name" value="Amino_oxidase"/>
</dbReference>
<keyword evidence="2 4" id="KW-0125">Carotenoid biosynthesis</keyword>
<keyword evidence="3 4" id="KW-0560">Oxidoreductase</keyword>